<keyword evidence="3" id="KW-1185">Reference proteome</keyword>
<evidence type="ECO:0000259" key="1">
    <source>
        <dbReference type="Pfam" id="PF13575"/>
    </source>
</evidence>
<evidence type="ECO:0000313" key="2">
    <source>
        <dbReference type="EMBL" id="MCZ0963502.1"/>
    </source>
</evidence>
<comment type="caution">
    <text evidence="2">The sequence shown here is derived from an EMBL/GenBank/DDBJ whole genome shotgun (WGS) entry which is preliminary data.</text>
</comment>
<name>A0ABT4J8N7_9RHOB</name>
<protein>
    <submittedName>
        <fullName evidence="2">DUF4135 domain-containing protein</fullName>
    </submittedName>
</protein>
<dbReference type="Pfam" id="PF13575">
    <property type="entry name" value="DUF4135"/>
    <property type="match status" value="1"/>
</dbReference>
<dbReference type="InterPro" id="IPR025410">
    <property type="entry name" value="Lant_dehyd"/>
</dbReference>
<evidence type="ECO:0000313" key="3">
    <source>
        <dbReference type="Proteomes" id="UP001149822"/>
    </source>
</evidence>
<reference evidence="2" key="1">
    <citation type="submission" date="2022-12" db="EMBL/GenBank/DDBJ databases">
        <title>Paracoccus sp. EF6 isolated from a lake water.</title>
        <authorList>
            <person name="Liu H."/>
        </authorList>
    </citation>
    <scope>NUCLEOTIDE SEQUENCE</scope>
    <source>
        <strain evidence="2">EF6</strain>
    </source>
</reference>
<dbReference type="Proteomes" id="UP001149822">
    <property type="component" value="Unassembled WGS sequence"/>
</dbReference>
<dbReference type="EMBL" id="JAPTYD010000040">
    <property type="protein sequence ID" value="MCZ0963502.1"/>
    <property type="molecule type" value="Genomic_DNA"/>
</dbReference>
<accession>A0ABT4J8N7</accession>
<sequence>MTDALVESARQRFEHAHESALETLRALEPLSCTFRGISKLEKGLKRREQQRCDAALAYAREIEGQHVANQAALAASYGLAPGARIVDASDLGGDPHRGGRTPLLLSYSCGRRLVYKPRASYNELVFADVLRWFASGTGVEFALPQVVSTDSSSWSDVVQPETCSAEGVNRFYYRVGWMLFVWGVLGASDLNHENLVASGEWPVPIDMEFLATFSVNAALSGRPQDEYDILSTLALPLARSSKVDMSALGTASGSWDSTGRWRKSVHAPIAKGTSVFAFNKRSELVEGFRDAYHQSLSRGIDTTSTYLHDKFKQYPRARTRVAVRSTSEYRPFLNYASSEPVLLTKKGQRSRKLYKRTGVTVGRFGEDVSLRTVASMAKAEADALLAGDVPVFQVGPLGRTLLDSHGRIHASFAMDFGVNLILKRASQLCDRDKERQLCSINAALEQSEPLKTLLRLDDEPASR</sequence>
<gene>
    <name evidence="2" type="ORF">OU682_18000</name>
</gene>
<dbReference type="RefSeq" id="WP_268943591.1">
    <property type="nucleotide sequence ID" value="NZ_JAPTYD010000040.1"/>
</dbReference>
<organism evidence="2 3">
    <name type="scientific">Paracoccus benzoatiresistens</name>
    <dbReference type="NCBI Taxonomy" id="2997341"/>
    <lineage>
        <taxon>Bacteria</taxon>
        <taxon>Pseudomonadati</taxon>
        <taxon>Pseudomonadota</taxon>
        <taxon>Alphaproteobacteria</taxon>
        <taxon>Rhodobacterales</taxon>
        <taxon>Paracoccaceae</taxon>
        <taxon>Paracoccus</taxon>
    </lineage>
</organism>
<proteinExistence type="predicted"/>
<feature type="domain" description="Lantibiotic biosynthesis protein dehydration" evidence="1">
    <location>
        <begin position="44"/>
        <end position="394"/>
    </location>
</feature>